<proteinExistence type="predicted"/>
<organism evidence="1 2">
    <name type="scientific">Botryotinia fuckeliana (strain T4)</name>
    <name type="common">Noble rot fungus</name>
    <name type="synonym">Botrytis cinerea</name>
    <dbReference type="NCBI Taxonomy" id="999810"/>
    <lineage>
        <taxon>Eukaryota</taxon>
        <taxon>Fungi</taxon>
        <taxon>Dikarya</taxon>
        <taxon>Ascomycota</taxon>
        <taxon>Pezizomycotina</taxon>
        <taxon>Leotiomycetes</taxon>
        <taxon>Helotiales</taxon>
        <taxon>Sclerotiniaceae</taxon>
        <taxon>Botrytis</taxon>
    </lineage>
</organism>
<sequence length="69" mass="7430">MSRNVQHVISYLTMNLFGAQYSFGNGSLNGWGFEYRISFGTGMGLALGLCMSYGLDRCIVSVAGQHTGS</sequence>
<reference evidence="2" key="1">
    <citation type="journal article" date="2011" name="PLoS Genet.">
        <title>Genomic analysis of the necrotrophic fungal pathogens Sclerotinia sclerotiorum and Botrytis cinerea.</title>
        <authorList>
            <person name="Amselem J."/>
            <person name="Cuomo C.A."/>
            <person name="van Kan J.A."/>
            <person name="Viaud M."/>
            <person name="Benito E.P."/>
            <person name="Couloux A."/>
            <person name="Coutinho P.M."/>
            <person name="de Vries R.P."/>
            <person name="Dyer P.S."/>
            <person name="Fillinger S."/>
            <person name="Fournier E."/>
            <person name="Gout L."/>
            <person name="Hahn M."/>
            <person name="Kohn L."/>
            <person name="Lapalu N."/>
            <person name="Plummer K.M."/>
            <person name="Pradier J.M."/>
            <person name="Quevillon E."/>
            <person name="Sharon A."/>
            <person name="Simon A."/>
            <person name="ten Have A."/>
            <person name="Tudzynski B."/>
            <person name="Tudzynski P."/>
            <person name="Wincker P."/>
            <person name="Andrew M."/>
            <person name="Anthouard V."/>
            <person name="Beever R.E."/>
            <person name="Beffa R."/>
            <person name="Benoit I."/>
            <person name="Bouzid O."/>
            <person name="Brault B."/>
            <person name="Chen Z."/>
            <person name="Choquer M."/>
            <person name="Collemare J."/>
            <person name="Cotton P."/>
            <person name="Danchin E.G."/>
            <person name="Da Silva C."/>
            <person name="Gautier A."/>
            <person name="Giraud C."/>
            <person name="Giraud T."/>
            <person name="Gonzalez C."/>
            <person name="Grossetete S."/>
            <person name="Guldener U."/>
            <person name="Henrissat B."/>
            <person name="Howlett B.J."/>
            <person name="Kodira C."/>
            <person name="Kretschmer M."/>
            <person name="Lappartient A."/>
            <person name="Leroch M."/>
            <person name="Levis C."/>
            <person name="Mauceli E."/>
            <person name="Neuveglise C."/>
            <person name="Oeser B."/>
            <person name="Pearson M."/>
            <person name="Poulain J."/>
            <person name="Poussereau N."/>
            <person name="Quesneville H."/>
            <person name="Rascle C."/>
            <person name="Schumacher J."/>
            <person name="Segurens B."/>
            <person name="Sexton A."/>
            <person name="Silva E."/>
            <person name="Sirven C."/>
            <person name="Soanes D.M."/>
            <person name="Talbot N.J."/>
            <person name="Templeton M."/>
            <person name="Yandava C."/>
            <person name="Yarden O."/>
            <person name="Zeng Q."/>
            <person name="Rollins J.A."/>
            <person name="Lebrun M.H."/>
            <person name="Dickman M."/>
        </authorList>
    </citation>
    <scope>NUCLEOTIDE SEQUENCE [LARGE SCALE GENOMIC DNA]</scope>
    <source>
        <strain evidence="2">T4</strain>
    </source>
</reference>
<dbReference type="HOGENOM" id="CLU_2775658_0_0_1"/>
<evidence type="ECO:0000313" key="1">
    <source>
        <dbReference type="EMBL" id="CCD49604.1"/>
    </source>
</evidence>
<accession>G2YCV6</accession>
<dbReference type="EMBL" id="FQ790320">
    <property type="protein sequence ID" value="CCD49604.1"/>
    <property type="molecule type" value="Genomic_DNA"/>
</dbReference>
<dbReference type="AlphaFoldDB" id="G2YCV6"/>
<protein>
    <submittedName>
        <fullName evidence="1">Uncharacterized protein</fullName>
    </submittedName>
</protein>
<name>G2YCV6_BOTF4</name>
<evidence type="ECO:0000313" key="2">
    <source>
        <dbReference type="Proteomes" id="UP000008177"/>
    </source>
</evidence>
<dbReference type="Proteomes" id="UP000008177">
    <property type="component" value="Unplaced contigs"/>
</dbReference>
<dbReference type="InParanoid" id="G2YCV6"/>
<gene>
    <name evidence="1" type="ORF">BofuT4_uP097120.1</name>
</gene>